<evidence type="ECO:0000256" key="3">
    <source>
        <dbReference type="SAM" id="SignalP"/>
    </source>
</evidence>
<gene>
    <name evidence="5" type="primary">Necator_chrX.g21545</name>
    <name evidence="5" type="ORF">RB195_021384</name>
</gene>
<dbReference type="PROSITE" id="PS50279">
    <property type="entry name" value="BPTI_KUNITZ_2"/>
    <property type="match status" value="1"/>
</dbReference>
<dbReference type="SMART" id="SM00131">
    <property type="entry name" value="KU"/>
    <property type="match status" value="1"/>
</dbReference>
<name>A0ABR1EAR2_NECAM</name>
<evidence type="ECO:0000256" key="2">
    <source>
        <dbReference type="ARBA" id="ARBA00022900"/>
    </source>
</evidence>
<dbReference type="EMBL" id="JAVFWL010000006">
    <property type="protein sequence ID" value="KAK6759785.1"/>
    <property type="molecule type" value="Genomic_DNA"/>
</dbReference>
<keyword evidence="1" id="KW-0646">Protease inhibitor</keyword>
<organism evidence="5 6">
    <name type="scientific">Necator americanus</name>
    <name type="common">Human hookworm</name>
    <dbReference type="NCBI Taxonomy" id="51031"/>
    <lineage>
        <taxon>Eukaryota</taxon>
        <taxon>Metazoa</taxon>
        <taxon>Ecdysozoa</taxon>
        <taxon>Nematoda</taxon>
        <taxon>Chromadorea</taxon>
        <taxon>Rhabditida</taxon>
        <taxon>Rhabditina</taxon>
        <taxon>Rhabditomorpha</taxon>
        <taxon>Strongyloidea</taxon>
        <taxon>Ancylostomatidae</taxon>
        <taxon>Bunostominae</taxon>
        <taxon>Necator</taxon>
    </lineage>
</organism>
<keyword evidence="2" id="KW-0722">Serine protease inhibitor</keyword>
<evidence type="ECO:0000259" key="4">
    <source>
        <dbReference type="PROSITE" id="PS50279"/>
    </source>
</evidence>
<dbReference type="PANTHER" id="PTHR10083">
    <property type="entry name" value="KUNITZ-TYPE PROTEASE INHIBITOR-RELATED"/>
    <property type="match status" value="1"/>
</dbReference>
<dbReference type="PROSITE" id="PS00280">
    <property type="entry name" value="BPTI_KUNITZ_1"/>
    <property type="match status" value="1"/>
</dbReference>
<dbReference type="PRINTS" id="PR00759">
    <property type="entry name" value="BASICPTASE"/>
</dbReference>
<sequence>MKFVLFLLFCSLILVGNGKRCLLPIQEGPCRALIQRWAYNTTLRSCFEFFYGGCRGNRNNFVDKKGCEQRCEKWKNATNFPTVFISMDDYDD</sequence>
<keyword evidence="6" id="KW-1185">Reference proteome</keyword>
<proteinExistence type="predicted"/>
<protein>
    <recommendedName>
        <fullName evidence="4">BPTI/Kunitz inhibitor domain-containing protein</fullName>
    </recommendedName>
</protein>
<dbReference type="InterPro" id="IPR002223">
    <property type="entry name" value="Kunitz_BPTI"/>
</dbReference>
<reference evidence="5 6" key="1">
    <citation type="submission" date="2023-08" db="EMBL/GenBank/DDBJ databases">
        <title>A Necator americanus chromosomal reference genome.</title>
        <authorList>
            <person name="Ilik V."/>
            <person name="Petrzelkova K.J."/>
            <person name="Pardy F."/>
            <person name="Fuh T."/>
            <person name="Niatou-Singa F.S."/>
            <person name="Gouil Q."/>
            <person name="Baker L."/>
            <person name="Ritchie M.E."/>
            <person name="Jex A.R."/>
            <person name="Gazzola D."/>
            <person name="Li H."/>
            <person name="Toshio Fujiwara R."/>
            <person name="Zhan B."/>
            <person name="Aroian R.V."/>
            <person name="Pafco B."/>
            <person name="Schwarz E.M."/>
        </authorList>
    </citation>
    <scope>NUCLEOTIDE SEQUENCE [LARGE SCALE GENOMIC DNA]</scope>
    <source>
        <strain evidence="5 6">Aroian</strain>
        <tissue evidence="5">Whole animal</tissue>
    </source>
</reference>
<keyword evidence="3" id="KW-0732">Signal</keyword>
<feature type="signal peptide" evidence="3">
    <location>
        <begin position="1"/>
        <end position="18"/>
    </location>
</feature>
<accession>A0ABR1EAR2</accession>
<dbReference type="Proteomes" id="UP001303046">
    <property type="component" value="Unassembled WGS sequence"/>
</dbReference>
<evidence type="ECO:0000256" key="1">
    <source>
        <dbReference type="ARBA" id="ARBA00022690"/>
    </source>
</evidence>
<feature type="chain" id="PRO_5047053774" description="BPTI/Kunitz inhibitor domain-containing protein" evidence="3">
    <location>
        <begin position="19"/>
        <end position="92"/>
    </location>
</feature>
<dbReference type="SUPFAM" id="SSF57362">
    <property type="entry name" value="BPTI-like"/>
    <property type="match status" value="1"/>
</dbReference>
<dbReference type="Pfam" id="PF00014">
    <property type="entry name" value="Kunitz_BPTI"/>
    <property type="match status" value="1"/>
</dbReference>
<dbReference type="InterPro" id="IPR050098">
    <property type="entry name" value="TFPI/VKTCI-like"/>
</dbReference>
<dbReference type="InterPro" id="IPR036880">
    <property type="entry name" value="Kunitz_BPTI_sf"/>
</dbReference>
<feature type="domain" description="BPTI/Kunitz inhibitor" evidence="4">
    <location>
        <begin position="21"/>
        <end position="71"/>
    </location>
</feature>
<evidence type="ECO:0000313" key="6">
    <source>
        <dbReference type="Proteomes" id="UP001303046"/>
    </source>
</evidence>
<comment type="caution">
    <text evidence="5">The sequence shown here is derived from an EMBL/GenBank/DDBJ whole genome shotgun (WGS) entry which is preliminary data.</text>
</comment>
<dbReference type="Gene3D" id="4.10.410.10">
    <property type="entry name" value="Pancreatic trypsin inhibitor Kunitz domain"/>
    <property type="match status" value="1"/>
</dbReference>
<dbReference type="PANTHER" id="PTHR10083:SF373">
    <property type="entry name" value="SERINE PEPTIDASE INHIBITOR, KUNITZ TYPE, 2"/>
    <property type="match status" value="1"/>
</dbReference>
<evidence type="ECO:0000313" key="5">
    <source>
        <dbReference type="EMBL" id="KAK6759785.1"/>
    </source>
</evidence>
<dbReference type="InterPro" id="IPR020901">
    <property type="entry name" value="Prtase_inh_Kunz-CS"/>
</dbReference>